<evidence type="ECO:0000313" key="1">
    <source>
        <dbReference type="EMBL" id="MBI1625431.1"/>
    </source>
</evidence>
<dbReference type="Proteomes" id="UP000530032">
    <property type="component" value="Unassembled WGS sequence"/>
</dbReference>
<dbReference type="EMBL" id="JABBCQ020000010">
    <property type="protein sequence ID" value="MBI1625431.1"/>
    <property type="molecule type" value="Genomic_DNA"/>
</dbReference>
<evidence type="ECO:0000313" key="2">
    <source>
        <dbReference type="Proteomes" id="UP000530032"/>
    </source>
</evidence>
<keyword evidence="2" id="KW-1185">Reference proteome</keyword>
<gene>
    <name evidence="1" type="ORF">HF327_013080</name>
</gene>
<proteinExistence type="predicted"/>
<name>A0A843B3T5_9BURK</name>
<reference evidence="1" key="1">
    <citation type="submission" date="2020-12" db="EMBL/GenBank/DDBJ databases">
        <title>Comamonas sp. nov., isolated from stream water.</title>
        <authorList>
            <person name="Park K.-H."/>
        </authorList>
    </citation>
    <scope>NUCLEOTIDE SEQUENCE</scope>
    <source>
        <strain evidence="1">EJ-4</strain>
    </source>
</reference>
<dbReference type="AlphaFoldDB" id="A0A843B3T5"/>
<sequence length="78" mass="8770">MPMQAFLCPNRIQSRSNDGFTCGQGAGWPKFYIQPKPQRSLLAAVMNALQGNLQIQAFREYFSSQITFSAGKMQKIKP</sequence>
<dbReference type="RefSeq" id="WP_198460591.1">
    <property type="nucleotide sequence ID" value="NZ_JABBCQ020000010.1"/>
</dbReference>
<accession>A0A843B3T5</accession>
<protein>
    <submittedName>
        <fullName evidence="1">Uncharacterized protein</fullName>
    </submittedName>
</protein>
<comment type="caution">
    <text evidence="1">The sequence shown here is derived from an EMBL/GenBank/DDBJ whole genome shotgun (WGS) entry which is preliminary data.</text>
</comment>
<organism evidence="1 2">
    <name type="scientific">Comamonas suwonensis</name>
    <dbReference type="NCBI Taxonomy" id="2606214"/>
    <lineage>
        <taxon>Bacteria</taxon>
        <taxon>Pseudomonadati</taxon>
        <taxon>Pseudomonadota</taxon>
        <taxon>Betaproteobacteria</taxon>
        <taxon>Burkholderiales</taxon>
        <taxon>Comamonadaceae</taxon>
        <taxon>Comamonas</taxon>
    </lineage>
</organism>